<dbReference type="EMBL" id="JADQDQ010000010">
    <property type="protein sequence ID" value="MBF9239193.1"/>
    <property type="molecule type" value="Genomic_DNA"/>
</dbReference>
<keyword evidence="3" id="KW-1185">Reference proteome</keyword>
<evidence type="ECO:0000313" key="2">
    <source>
        <dbReference type="EMBL" id="MBF9239193.1"/>
    </source>
</evidence>
<organism evidence="2 3">
    <name type="scientific">Hymenobacter jeongseonensis</name>
    <dbReference type="NCBI Taxonomy" id="2791027"/>
    <lineage>
        <taxon>Bacteria</taxon>
        <taxon>Pseudomonadati</taxon>
        <taxon>Bacteroidota</taxon>
        <taxon>Cytophagia</taxon>
        <taxon>Cytophagales</taxon>
        <taxon>Hymenobacteraceae</taxon>
        <taxon>Hymenobacter</taxon>
    </lineage>
</organism>
<feature type="chain" id="PRO_5046423604" evidence="1">
    <location>
        <begin position="27"/>
        <end position="129"/>
    </location>
</feature>
<evidence type="ECO:0000313" key="3">
    <source>
        <dbReference type="Proteomes" id="UP000597617"/>
    </source>
</evidence>
<gene>
    <name evidence="2" type="ORF">I2I05_17445</name>
</gene>
<reference evidence="2 3" key="1">
    <citation type="submission" date="2020-11" db="EMBL/GenBank/DDBJ databases">
        <authorList>
            <person name="Kim M.K."/>
        </authorList>
    </citation>
    <scope>NUCLEOTIDE SEQUENCE [LARGE SCALE GENOMIC DNA]</scope>
    <source>
        <strain evidence="2 3">BT683</strain>
    </source>
</reference>
<sequence length="129" mass="13903">MAHIVKTTFCLAGALLAVVGVQHFTAGPVVLQASFDTVAGYGEWLALRANGTFDHTTVGLFSETITHGRYTRTGTLIHLDRLPEEGALKRKTLRVEASSAFATGKGLWQVEPTGRIDSTLAGLRIVHEE</sequence>
<dbReference type="Proteomes" id="UP000597617">
    <property type="component" value="Unassembled WGS sequence"/>
</dbReference>
<feature type="signal peptide" evidence="1">
    <location>
        <begin position="1"/>
        <end position="26"/>
    </location>
</feature>
<name>A0ABS0ILE5_9BACT</name>
<dbReference type="RefSeq" id="WP_196283550.1">
    <property type="nucleotide sequence ID" value="NZ_JADQDQ010000010.1"/>
</dbReference>
<protein>
    <submittedName>
        <fullName evidence="2">Uncharacterized protein</fullName>
    </submittedName>
</protein>
<keyword evidence="1" id="KW-0732">Signal</keyword>
<accession>A0ABS0ILE5</accession>
<comment type="caution">
    <text evidence="2">The sequence shown here is derived from an EMBL/GenBank/DDBJ whole genome shotgun (WGS) entry which is preliminary data.</text>
</comment>
<proteinExistence type="predicted"/>
<evidence type="ECO:0000256" key="1">
    <source>
        <dbReference type="SAM" id="SignalP"/>
    </source>
</evidence>